<organism evidence="2 3">
    <name type="scientific">Aspergillus terreus (strain NIH 2624 / FGSC A1156)</name>
    <dbReference type="NCBI Taxonomy" id="341663"/>
    <lineage>
        <taxon>Eukaryota</taxon>
        <taxon>Fungi</taxon>
        <taxon>Dikarya</taxon>
        <taxon>Ascomycota</taxon>
        <taxon>Pezizomycotina</taxon>
        <taxon>Eurotiomycetes</taxon>
        <taxon>Eurotiomycetidae</taxon>
        <taxon>Eurotiales</taxon>
        <taxon>Aspergillaceae</taxon>
        <taxon>Aspergillus</taxon>
        <taxon>Aspergillus subgen. Circumdati</taxon>
    </lineage>
</organism>
<protein>
    <submittedName>
        <fullName evidence="2">Uncharacterized protein</fullName>
    </submittedName>
</protein>
<dbReference type="VEuPathDB" id="FungiDB:ATEG_08934"/>
<dbReference type="EMBL" id="CH476606">
    <property type="protein sequence ID" value="EAU31066.1"/>
    <property type="molecule type" value="Genomic_DNA"/>
</dbReference>
<dbReference type="GeneID" id="4323500"/>
<proteinExistence type="predicted"/>
<dbReference type="STRING" id="341663.Q0CBK0"/>
<dbReference type="eggNOG" id="ENOG502QR0D">
    <property type="taxonomic scope" value="Eukaryota"/>
</dbReference>
<evidence type="ECO:0000256" key="1">
    <source>
        <dbReference type="SAM" id="MobiDB-lite"/>
    </source>
</evidence>
<accession>Q0CBK0</accession>
<dbReference type="OMA" id="GANGHRI"/>
<evidence type="ECO:0000313" key="2">
    <source>
        <dbReference type="EMBL" id="EAU31066.1"/>
    </source>
</evidence>
<sequence length="371" mass="41505">MPPPSQPNSMGSDLELAYASPSGPDGRTSRYRGCSNDEGNLTDDGFINEDIRVGGPHLCALPARYIPITKNHPLYSRLQERDHEVWKRIAEILQSSQVTLKSVDFGVRQYRWVPEAPETVTTFIIARQKTIDNGWLDTARKIRQYLVSQGLQEVCVEIADVRDLDRAACKGPVKPRYGIGVEVDGLAAAAFGGYVDLQSPCTGQWLKFGLTCLDGVALEENLDGYSRWRRDGVLDHDLAKPHLCLHSPSLRDLEESLREFDQELEGWRSCDTYMRGVQMEAEGLLDMMPKADRNKYPIVKSIIADTESFVKELRDFRDKNYCQLGHVVGVSGKMASTCKSDSLKNVNWALIKVDKSREGPNETGFDCGEDG</sequence>
<dbReference type="HOGENOM" id="CLU_745916_0_0_1"/>
<name>Q0CBK0_ASPTN</name>
<dbReference type="Proteomes" id="UP000007963">
    <property type="component" value="Unassembled WGS sequence"/>
</dbReference>
<feature type="region of interest" description="Disordered" evidence="1">
    <location>
        <begin position="1"/>
        <end position="39"/>
    </location>
</feature>
<evidence type="ECO:0000313" key="3">
    <source>
        <dbReference type="Proteomes" id="UP000007963"/>
    </source>
</evidence>
<gene>
    <name evidence="2" type="ORF">ATEG_08934</name>
</gene>
<dbReference type="OrthoDB" id="5424209at2759"/>
<dbReference type="AlphaFoldDB" id="Q0CBK0"/>
<dbReference type="RefSeq" id="XP_001217520.1">
    <property type="nucleotide sequence ID" value="XM_001217519.1"/>
</dbReference>
<reference evidence="3" key="1">
    <citation type="submission" date="2005-09" db="EMBL/GenBank/DDBJ databases">
        <title>Annotation of the Aspergillus terreus NIH2624 genome.</title>
        <authorList>
            <person name="Birren B.W."/>
            <person name="Lander E.S."/>
            <person name="Galagan J.E."/>
            <person name="Nusbaum C."/>
            <person name="Devon K."/>
            <person name="Henn M."/>
            <person name="Ma L.-J."/>
            <person name="Jaffe D.B."/>
            <person name="Butler J."/>
            <person name="Alvarez P."/>
            <person name="Gnerre S."/>
            <person name="Grabherr M."/>
            <person name="Kleber M."/>
            <person name="Mauceli E.W."/>
            <person name="Brockman W."/>
            <person name="Rounsley S."/>
            <person name="Young S.K."/>
            <person name="LaButti K."/>
            <person name="Pushparaj V."/>
            <person name="DeCaprio D."/>
            <person name="Crawford M."/>
            <person name="Koehrsen M."/>
            <person name="Engels R."/>
            <person name="Montgomery P."/>
            <person name="Pearson M."/>
            <person name="Howarth C."/>
            <person name="Larson L."/>
            <person name="Luoma S."/>
            <person name="White J."/>
            <person name="Alvarado L."/>
            <person name="Kodira C.D."/>
            <person name="Zeng Q."/>
            <person name="Oleary S."/>
            <person name="Yandava C."/>
            <person name="Denning D.W."/>
            <person name="Nierman W.C."/>
            <person name="Milne T."/>
            <person name="Madden K."/>
        </authorList>
    </citation>
    <scope>NUCLEOTIDE SEQUENCE [LARGE SCALE GENOMIC DNA]</scope>
    <source>
        <strain evidence="3">NIH 2624 / FGSC A1156</strain>
    </source>
</reference>